<keyword evidence="7" id="KW-1185">Reference proteome</keyword>
<dbReference type="PANTHER" id="PTHR19328">
    <property type="entry name" value="HEDGEHOG-INTERACTING PROTEIN"/>
    <property type="match status" value="1"/>
</dbReference>
<dbReference type="InterPro" id="IPR003961">
    <property type="entry name" value="FN3_dom"/>
</dbReference>
<dbReference type="Gene3D" id="2.120.10.30">
    <property type="entry name" value="TolB, C-terminal domain"/>
    <property type="match status" value="1"/>
</dbReference>
<keyword evidence="1" id="KW-0378">Hydrolase</keyword>
<dbReference type="SMART" id="SM00089">
    <property type="entry name" value="PKD"/>
    <property type="match status" value="1"/>
</dbReference>
<gene>
    <name evidence="6" type="ORF">JL106_08610</name>
</gene>
<feature type="chain" id="PRO_5037577977" evidence="3">
    <location>
        <begin position="32"/>
        <end position="1002"/>
    </location>
</feature>
<reference evidence="6" key="1">
    <citation type="submission" date="2021-01" db="EMBL/GenBank/DDBJ databases">
        <title>YIM 132084 draft genome.</title>
        <authorList>
            <person name="An D."/>
        </authorList>
    </citation>
    <scope>NUCLEOTIDE SEQUENCE</scope>
    <source>
        <strain evidence="6">YIM 132084</strain>
    </source>
</reference>
<dbReference type="Pfam" id="PF18911">
    <property type="entry name" value="PKD_4"/>
    <property type="match status" value="1"/>
</dbReference>
<evidence type="ECO:0000259" key="5">
    <source>
        <dbReference type="PROSITE" id="PS50853"/>
    </source>
</evidence>
<keyword evidence="3" id="KW-0732">Signal</keyword>
<dbReference type="InterPro" id="IPR011041">
    <property type="entry name" value="Quinoprot_gluc/sorb_DH_b-prop"/>
</dbReference>
<dbReference type="InterPro" id="IPR022409">
    <property type="entry name" value="PKD/Chitinase_dom"/>
</dbReference>
<dbReference type="SMART" id="SM00060">
    <property type="entry name" value="FN3"/>
    <property type="match status" value="3"/>
</dbReference>
<dbReference type="PROSITE" id="PS50853">
    <property type="entry name" value="FN3"/>
    <property type="match status" value="3"/>
</dbReference>
<dbReference type="PANTHER" id="PTHR19328:SF13">
    <property type="entry name" value="HIPL1 PROTEIN"/>
    <property type="match status" value="1"/>
</dbReference>
<dbReference type="InterPro" id="IPR013783">
    <property type="entry name" value="Ig-like_fold"/>
</dbReference>
<accession>A0A938YFS3</accession>
<evidence type="ECO:0000256" key="3">
    <source>
        <dbReference type="SAM" id="SignalP"/>
    </source>
</evidence>
<feature type="domain" description="PKD" evidence="4">
    <location>
        <begin position="447"/>
        <end position="515"/>
    </location>
</feature>
<feature type="domain" description="Fibronectin type-III" evidence="5">
    <location>
        <begin position="910"/>
        <end position="1002"/>
    </location>
</feature>
<organism evidence="6 7">
    <name type="scientific">Nakamurella leprariae</name>
    <dbReference type="NCBI Taxonomy" id="2803911"/>
    <lineage>
        <taxon>Bacteria</taxon>
        <taxon>Bacillati</taxon>
        <taxon>Actinomycetota</taxon>
        <taxon>Actinomycetes</taxon>
        <taxon>Nakamurellales</taxon>
        <taxon>Nakamurellaceae</taxon>
        <taxon>Nakamurella</taxon>
    </lineage>
</organism>
<name>A0A938YFS3_9ACTN</name>
<evidence type="ECO:0000259" key="4">
    <source>
        <dbReference type="PROSITE" id="PS50093"/>
    </source>
</evidence>
<dbReference type="GO" id="GO:0016798">
    <property type="term" value="F:hydrolase activity, acting on glycosyl bonds"/>
    <property type="evidence" value="ECO:0007669"/>
    <property type="project" value="UniProtKB-KW"/>
</dbReference>
<feature type="domain" description="Fibronectin type-III" evidence="5">
    <location>
        <begin position="712"/>
        <end position="810"/>
    </location>
</feature>
<dbReference type="InterPro" id="IPR011042">
    <property type="entry name" value="6-blade_b-propeller_TolB-like"/>
</dbReference>
<dbReference type="CDD" id="cd00063">
    <property type="entry name" value="FN3"/>
    <property type="match status" value="3"/>
</dbReference>
<dbReference type="GO" id="GO:0000272">
    <property type="term" value="P:polysaccharide catabolic process"/>
    <property type="evidence" value="ECO:0007669"/>
    <property type="project" value="UniProtKB-KW"/>
</dbReference>
<dbReference type="EMBL" id="JAERWK010000010">
    <property type="protein sequence ID" value="MBM9467339.1"/>
    <property type="molecule type" value="Genomic_DNA"/>
</dbReference>
<keyword evidence="2" id="KW-0119">Carbohydrate metabolism</keyword>
<feature type="domain" description="Fibronectin type-III" evidence="5">
    <location>
        <begin position="811"/>
        <end position="907"/>
    </location>
</feature>
<dbReference type="CDD" id="cd00146">
    <property type="entry name" value="PKD"/>
    <property type="match status" value="1"/>
</dbReference>
<dbReference type="Gene3D" id="2.60.40.10">
    <property type="entry name" value="Immunoglobulins"/>
    <property type="match status" value="4"/>
</dbReference>
<dbReference type="Pfam" id="PF00041">
    <property type="entry name" value="fn3"/>
    <property type="match status" value="3"/>
</dbReference>
<dbReference type="Proteomes" id="UP000663792">
    <property type="component" value="Unassembled WGS sequence"/>
</dbReference>
<comment type="caution">
    <text evidence="6">The sequence shown here is derived from an EMBL/GenBank/DDBJ whole genome shotgun (WGS) entry which is preliminary data.</text>
</comment>
<keyword evidence="2" id="KW-0624">Polysaccharide degradation</keyword>
<dbReference type="AlphaFoldDB" id="A0A938YFS3"/>
<dbReference type="InterPro" id="IPR036116">
    <property type="entry name" value="FN3_sf"/>
</dbReference>
<dbReference type="InterPro" id="IPR000601">
    <property type="entry name" value="PKD_dom"/>
</dbReference>
<dbReference type="PROSITE" id="PS50093">
    <property type="entry name" value="PKD"/>
    <property type="match status" value="1"/>
</dbReference>
<feature type="signal peptide" evidence="3">
    <location>
        <begin position="1"/>
        <end position="31"/>
    </location>
</feature>
<dbReference type="SUPFAM" id="SSF49299">
    <property type="entry name" value="PKD domain"/>
    <property type="match status" value="1"/>
</dbReference>
<keyword evidence="1" id="KW-0326">Glycosidase</keyword>
<dbReference type="SUPFAM" id="SSF49265">
    <property type="entry name" value="Fibronectin type III"/>
    <property type="match status" value="2"/>
</dbReference>
<protein>
    <submittedName>
        <fullName evidence="6">Fibronectin type III domain-containing protein</fullName>
    </submittedName>
</protein>
<evidence type="ECO:0000256" key="1">
    <source>
        <dbReference type="ARBA" id="ARBA00023295"/>
    </source>
</evidence>
<dbReference type="RefSeq" id="WP_205260285.1">
    <property type="nucleotide sequence ID" value="NZ_JAERWK010000010.1"/>
</dbReference>
<evidence type="ECO:0000256" key="2">
    <source>
        <dbReference type="ARBA" id="ARBA00023326"/>
    </source>
</evidence>
<dbReference type="InterPro" id="IPR035986">
    <property type="entry name" value="PKD_dom_sf"/>
</dbReference>
<dbReference type="InterPro" id="IPR012938">
    <property type="entry name" value="Glc/Sorbosone_DH"/>
</dbReference>
<evidence type="ECO:0000313" key="6">
    <source>
        <dbReference type="EMBL" id="MBM9467339.1"/>
    </source>
</evidence>
<sequence>MRALRLFLALALTVGIVSPVTLSATAPPAVAAVPPTYTDALVGSLDYALDLAVLSDRTVLVATKAGVVRSVRNGALQPAPVLDLSARLCGNYERGLLGIATDPAAATGSTQYLWAFWTARDAGGTCAARTDGAGPNPATAPRNRVSRFTLRPDGTADPASERVLLDGIYSSSGYHNAGDIDLGRDGLLYIATGDGMCDYRGDVRFPGGSGCGPANDTARDRNVLNAKILRITQDGGIPADNPFQGPGTASCATAPAADGVTCQETFATGLRNPFRLAFDPDAGGTSFRINDVGQDTWDEIDQGVRGADYGWNLREGHCQLTNSETNCGAATPAGLTDPVFDYGQSTGCTSITGGAYVPSGTWPAYAGSYLFADYTCGTIFALSPDNVRTEFATGLDAPLTIEFGPDGAGQALYYATPTELRRITATGSANRAPTAVVTTATGPGATEISFDGTGSTDPDGDALSYRWTFGDGTPTVTTTTPSTTHTYASVGAYTVTLQVTDPGGLSSQATASVQAGNAAPVPTILSPTATDLFSVGTTYTLRGSATDAEDGTLPASSLSWTVIKHHATHTHPVIGPVSGATTTITGPAPEDPASTTDSWLEIQLTATDSRGVSTTVRQDFRPRTVPVTVASDPAGLKVTLNGTVVSTPTTITSWANWAVPVNAAPQTDGSGRAWTFTRWSDGGAASHAFITPATPTTLTATFTAAGPTAPPAPSRVTATQTGNGAATLTWSPSSLPAGQTVTGYRVARDGVDSTGYGAFSTVVPATSRSFGFGRLVVGRTYTLTVQAVTAAGTGTPATATVAVRAWTLPAGPTAVTVVPTGGSAATISWSPPTDSGGQPITGYRVTRDGTDSSGTGPWSTVLPASATRFVVSKLVAWRTYTLTVSAITAVGSSPAHGAQVLVGSQQGVPAPTKVTVVQATGTTQRISWEPPTVPAGITLIGWTVTRDGKDSNAFGPWSTTVGPSARSVTVRNLVPGRTYTMTVQARTTSWFSAIAHGSAVIR</sequence>
<evidence type="ECO:0000313" key="7">
    <source>
        <dbReference type="Proteomes" id="UP000663792"/>
    </source>
</evidence>
<dbReference type="Pfam" id="PF07995">
    <property type="entry name" value="GSDH"/>
    <property type="match status" value="1"/>
</dbReference>
<dbReference type="SUPFAM" id="SSF50952">
    <property type="entry name" value="Soluble quinoprotein glucose dehydrogenase"/>
    <property type="match status" value="1"/>
</dbReference>
<proteinExistence type="predicted"/>